<dbReference type="PIRSF" id="PIRSF015736">
    <property type="entry name" value="MI"/>
    <property type="match status" value="1"/>
</dbReference>
<evidence type="ECO:0000313" key="2">
    <source>
        <dbReference type="Proteomes" id="UP001203284"/>
    </source>
</evidence>
<protein>
    <submittedName>
        <fullName evidence="1">Aspartate/glutamate racemase family protein</fullName>
    </submittedName>
</protein>
<dbReference type="Gene3D" id="3.40.50.12500">
    <property type="match status" value="1"/>
</dbReference>
<dbReference type="RefSeq" id="WP_247030092.1">
    <property type="nucleotide sequence ID" value="NZ_JALKCH010000009.1"/>
</dbReference>
<proteinExistence type="predicted"/>
<dbReference type="EMBL" id="JALKCH010000009">
    <property type="protein sequence ID" value="MCK0198195.1"/>
    <property type="molecule type" value="Genomic_DNA"/>
</dbReference>
<dbReference type="Proteomes" id="UP001203284">
    <property type="component" value="Unassembled WGS sequence"/>
</dbReference>
<dbReference type="Pfam" id="PF17645">
    <property type="entry name" value="Amdase"/>
    <property type="match status" value="1"/>
</dbReference>
<keyword evidence="2" id="KW-1185">Reference proteome</keyword>
<evidence type="ECO:0000313" key="1">
    <source>
        <dbReference type="EMBL" id="MCK0198195.1"/>
    </source>
</evidence>
<dbReference type="PANTHER" id="PTHR40267:SF1">
    <property type="entry name" value="BLR3294 PROTEIN"/>
    <property type="match status" value="1"/>
</dbReference>
<organism evidence="1 2">
    <name type="scientific">Ancylobacter crimeensis</name>
    <dbReference type="NCBI Taxonomy" id="2579147"/>
    <lineage>
        <taxon>Bacteria</taxon>
        <taxon>Pseudomonadati</taxon>
        <taxon>Pseudomonadota</taxon>
        <taxon>Alphaproteobacteria</taxon>
        <taxon>Hyphomicrobiales</taxon>
        <taxon>Xanthobacteraceae</taxon>
        <taxon>Ancylobacter</taxon>
    </lineage>
</organism>
<dbReference type="PANTHER" id="PTHR40267">
    <property type="entry name" value="BLR3294 PROTEIN"/>
    <property type="match status" value="1"/>
</dbReference>
<reference evidence="1 2" key="1">
    <citation type="submission" date="2022-04" db="EMBL/GenBank/DDBJ databases">
        <authorList>
            <person name="Grouzdev D.S."/>
            <person name="Pantiukh K.S."/>
            <person name="Krutkina M.S."/>
        </authorList>
    </citation>
    <scope>NUCLEOTIDE SEQUENCE [LARGE SCALE GENOMIC DNA]</scope>
    <source>
        <strain evidence="1 2">6x-1</strain>
    </source>
</reference>
<gene>
    <name evidence="1" type="ORF">MWN34_14870</name>
</gene>
<name>A0ABT0DDZ8_9HYPH</name>
<dbReference type="InterPro" id="IPR026286">
    <property type="entry name" value="MaiA/AMDase"/>
</dbReference>
<comment type="caution">
    <text evidence="1">The sequence shown here is derived from an EMBL/GenBank/DDBJ whole genome shotgun (WGS) entry which is preliminary data.</text>
</comment>
<accession>A0ABT0DDZ8</accession>
<sequence length="258" mass="27338">MRDFTGWRARIGLIYMASSTVMEPEFYAMAPEGVSIHTTRIPFQKASPDGIRNMMARGPLEDAAELLATAPLDACVFGGTSASFLEGRGFNDIVAQRMRSVMGDIPVTTASTAALTALHTLGVRRMTFIGPYIDEVTARGRAFFEANGISVLGAHGLGVTDDIELGLIPLDRIYRFARERFDPASDAVFISCTNITTVGAIEALEQDLGVPVVSAIQSSFWHALGLAGVGAPVTGFGSLFSHKPVELVGASLANVGNA</sequence>
<dbReference type="InterPro" id="IPR053714">
    <property type="entry name" value="Iso_Racemase_Enz_sf"/>
</dbReference>